<dbReference type="InterPro" id="IPR018201">
    <property type="entry name" value="Ketoacyl_synth_AS"/>
</dbReference>
<evidence type="ECO:0000256" key="2">
    <source>
        <dbReference type="ARBA" id="ARBA00022679"/>
    </source>
</evidence>
<dbReference type="InterPro" id="IPR014030">
    <property type="entry name" value="Ketoacyl_synth_N"/>
</dbReference>
<dbReference type="Pfam" id="PF00109">
    <property type="entry name" value="ketoacyl-synt"/>
    <property type="match status" value="1"/>
</dbReference>
<dbReference type="SUPFAM" id="SSF53901">
    <property type="entry name" value="Thiolase-like"/>
    <property type="match status" value="1"/>
</dbReference>
<dbReference type="AlphaFoldDB" id="A0A4U9V2K6"/>
<evidence type="ECO:0000256" key="1">
    <source>
        <dbReference type="ARBA" id="ARBA00005194"/>
    </source>
</evidence>
<feature type="domain" description="Ketosynthase family 3 (KS3)" evidence="3">
    <location>
        <begin position="1"/>
        <end position="158"/>
    </location>
</feature>
<gene>
    <name evidence="4" type="primary">fabF_7</name>
    <name evidence="4" type="ORF">NCTC12965_04536</name>
</gene>
<dbReference type="InterPro" id="IPR020841">
    <property type="entry name" value="PKS_Beta-ketoAc_synthase_dom"/>
</dbReference>
<dbReference type="UniPathway" id="UPA00094"/>
<reference evidence="4" key="1">
    <citation type="submission" date="2019-05" db="EMBL/GenBank/DDBJ databases">
        <authorList>
            <consortium name="Pathogen Informatics"/>
        </authorList>
    </citation>
    <scope>NUCLEOTIDE SEQUENCE [LARGE SCALE GENOMIC DNA]</scope>
    <source>
        <strain evidence="4">NCTC12965</strain>
    </source>
</reference>
<evidence type="ECO:0000259" key="3">
    <source>
        <dbReference type="PROSITE" id="PS52004"/>
    </source>
</evidence>
<name>A0A4U9V2K6_SERFO</name>
<dbReference type="GO" id="GO:0004315">
    <property type="term" value="F:3-oxoacyl-[acyl-carrier-protein] synthase activity"/>
    <property type="evidence" value="ECO:0007669"/>
    <property type="project" value="UniProtKB-EC"/>
</dbReference>
<sequence>MSRRPPVACFWGLRGYQNSPIAACATGTIAIGDAFEVIRSGRASMMLAGAGESLSSDTAVWNIDVLRALTSEQDDISKACCPFSLDRNGFVLSEGAAVLCLEEREAALARGATILGEIKGYGNYSDAFDFTAPRRRQACPGENHPARLAAGRCGGGGD</sequence>
<dbReference type="InterPro" id="IPR000794">
    <property type="entry name" value="Beta-ketoacyl_synthase"/>
</dbReference>
<organism evidence="4">
    <name type="scientific">Serratia fonticola</name>
    <dbReference type="NCBI Taxonomy" id="47917"/>
    <lineage>
        <taxon>Bacteria</taxon>
        <taxon>Pseudomonadati</taxon>
        <taxon>Pseudomonadota</taxon>
        <taxon>Gammaproteobacteria</taxon>
        <taxon>Enterobacterales</taxon>
        <taxon>Yersiniaceae</taxon>
        <taxon>Serratia</taxon>
    </lineage>
</organism>
<dbReference type="PANTHER" id="PTHR11712:SF336">
    <property type="entry name" value="3-OXOACYL-[ACYL-CARRIER-PROTEIN] SYNTHASE, MITOCHONDRIAL"/>
    <property type="match status" value="1"/>
</dbReference>
<evidence type="ECO:0000313" key="4">
    <source>
        <dbReference type="EMBL" id="VTR40680.1"/>
    </source>
</evidence>
<proteinExistence type="predicted"/>
<keyword evidence="2 4" id="KW-0808">Transferase</keyword>
<dbReference type="GO" id="GO:0006633">
    <property type="term" value="P:fatty acid biosynthetic process"/>
    <property type="evidence" value="ECO:0007669"/>
    <property type="project" value="UniProtKB-UniPathway"/>
</dbReference>
<comment type="pathway">
    <text evidence="1">Lipid metabolism; fatty acid biosynthesis.</text>
</comment>
<dbReference type="PANTHER" id="PTHR11712">
    <property type="entry name" value="POLYKETIDE SYNTHASE-RELATED"/>
    <property type="match status" value="1"/>
</dbReference>
<dbReference type="InterPro" id="IPR016039">
    <property type="entry name" value="Thiolase-like"/>
</dbReference>
<protein>
    <submittedName>
        <fullName evidence="4">3-oxoacyl-[acyl-carrier-protein] synthase 2</fullName>
        <ecNumber evidence="4">2.3.1.179</ecNumber>
    </submittedName>
</protein>
<keyword evidence="4" id="KW-0012">Acyltransferase</keyword>
<accession>A0A4U9V2K6</accession>
<dbReference type="PROSITE" id="PS00606">
    <property type="entry name" value="KS3_1"/>
    <property type="match status" value="1"/>
</dbReference>
<dbReference type="Gene3D" id="3.40.47.10">
    <property type="match status" value="1"/>
</dbReference>
<dbReference type="EMBL" id="CABEEZ010000097">
    <property type="protein sequence ID" value="VTR40680.1"/>
    <property type="molecule type" value="Genomic_DNA"/>
</dbReference>
<dbReference type="EC" id="2.3.1.179" evidence="4"/>
<dbReference type="PROSITE" id="PS52004">
    <property type="entry name" value="KS3_2"/>
    <property type="match status" value="1"/>
</dbReference>
<dbReference type="GO" id="GO:0005829">
    <property type="term" value="C:cytosol"/>
    <property type="evidence" value="ECO:0007669"/>
    <property type="project" value="TreeGrafter"/>
</dbReference>